<dbReference type="SUPFAM" id="SSF50978">
    <property type="entry name" value="WD40 repeat-like"/>
    <property type="match status" value="1"/>
</dbReference>
<dbReference type="OrthoDB" id="18388at2759"/>
<dbReference type="GO" id="GO:0030687">
    <property type="term" value="C:preribosome, large subunit precursor"/>
    <property type="evidence" value="ECO:0007669"/>
    <property type="project" value="TreeGrafter"/>
</dbReference>
<comment type="subunit">
    <text evidence="2">Component of the pre-66S ribosomal particle.</text>
</comment>
<dbReference type="AlphaFoldDB" id="A0A2G5BES9"/>
<comment type="similarity">
    <text evidence="1">Belongs to the NSA1 family.</text>
</comment>
<proteinExistence type="inferred from homology"/>
<dbReference type="GO" id="GO:0042273">
    <property type="term" value="P:ribosomal large subunit biogenesis"/>
    <property type="evidence" value="ECO:0007669"/>
    <property type="project" value="InterPro"/>
</dbReference>
<dbReference type="EMBL" id="KZ303494">
    <property type="protein sequence ID" value="PIA17520.1"/>
    <property type="molecule type" value="Genomic_DNA"/>
</dbReference>
<evidence type="ECO:0000256" key="2">
    <source>
        <dbReference type="ARBA" id="ARBA00011187"/>
    </source>
</evidence>
<protein>
    <recommendedName>
        <fullName evidence="3">Ribosome biogenesis protein NSA1</fullName>
    </recommendedName>
</protein>
<keyword evidence="5" id="KW-1185">Reference proteome</keyword>
<evidence type="ECO:0000256" key="1">
    <source>
        <dbReference type="ARBA" id="ARBA00007861"/>
    </source>
</evidence>
<sequence length="426" mass="47525">MRFFTSDEAGLIKGIDIDAKVSLLEAQSRAAKRARADAKAKTVAKASKAGAAATAETAQSTKLEGIDMWTVSGTVSRTQGIQQMSNIKWETDTDAFVVGRNNGDVEVLSKDTGKSLYKFSEANFADKFSIKHNGRFITERRYVGLGGDRDGSHFITCTNMGEVRYQSFTGDGATLMKVNADTYRMRVHQKRPSIFAVGGREQELTVWDADTVESGSQSEFTKPRSAPLFKSKNVSNDSLDLRMPVWITDMQFMDDNASTPLVAVSTGHRQIRIYDAKAQQRPVLDWEVSKHPIYHILASHVRPEMFFADNMGNVQQLDTRMGRVVGGYKGIAGAVKAMAISEDGSMIAAAGLDRFLRVYEAGGMRRALHRAYIKQRVSQVVWDWDRRDLSTEEIEQKEAEDIWQNMDVLSQERSEKRPSKRKVAAA</sequence>
<reference evidence="4 5" key="1">
    <citation type="journal article" date="2015" name="Genome Biol. Evol.">
        <title>Phylogenomic analyses indicate that early fungi evolved digesting cell walls of algal ancestors of land plants.</title>
        <authorList>
            <person name="Chang Y."/>
            <person name="Wang S."/>
            <person name="Sekimoto S."/>
            <person name="Aerts A.L."/>
            <person name="Choi C."/>
            <person name="Clum A."/>
            <person name="LaButti K.M."/>
            <person name="Lindquist E.A."/>
            <person name="Yee Ngan C."/>
            <person name="Ohm R.A."/>
            <person name="Salamov A.A."/>
            <person name="Grigoriev I.V."/>
            <person name="Spatafora J.W."/>
            <person name="Berbee M.L."/>
        </authorList>
    </citation>
    <scope>NUCLEOTIDE SEQUENCE [LARGE SCALE GENOMIC DNA]</scope>
    <source>
        <strain evidence="4 5">NRRL 1564</strain>
    </source>
</reference>
<dbReference type="SMART" id="SM00320">
    <property type="entry name" value="WD40"/>
    <property type="match status" value="3"/>
</dbReference>
<name>A0A2G5BES9_COERN</name>
<organism evidence="4 5">
    <name type="scientific">Coemansia reversa (strain ATCC 12441 / NRRL 1564)</name>
    <dbReference type="NCBI Taxonomy" id="763665"/>
    <lineage>
        <taxon>Eukaryota</taxon>
        <taxon>Fungi</taxon>
        <taxon>Fungi incertae sedis</taxon>
        <taxon>Zoopagomycota</taxon>
        <taxon>Kickxellomycotina</taxon>
        <taxon>Kickxellomycetes</taxon>
        <taxon>Kickxellales</taxon>
        <taxon>Kickxellaceae</taxon>
        <taxon>Coemansia</taxon>
    </lineage>
</organism>
<dbReference type="Proteomes" id="UP000242474">
    <property type="component" value="Unassembled WGS sequence"/>
</dbReference>
<dbReference type="STRING" id="763665.A0A2G5BES9"/>
<evidence type="ECO:0000313" key="5">
    <source>
        <dbReference type="Proteomes" id="UP000242474"/>
    </source>
</evidence>
<gene>
    <name evidence="4" type="ORF">COEREDRAFT_86133</name>
</gene>
<accession>A0A2G5BES9</accession>
<dbReference type="PANTHER" id="PTHR16038">
    <property type="entry name" value="NOP SEVEN ASSOCIATED PROTEIN 1"/>
    <property type="match status" value="1"/>
</dbReference>
<evidence type="ECO:0000256" key="3">
    <source>
        <dbReference type="ARBA" id="ARBA00014234"/>
    </source>
</evidence>
<dbReference type="Gene3D" id="2.130.10.10">
    <property type="entry name" value="YVTN repeat-like/Quinoprotein amine dehydrogenase"/>
    <property type="match status" value="2"/>
</dbReference>
<dbReference type="InterPro" id="IPR001680">
    <property type="entry name" value="WD40_rpt"/>
</dbReference>
<dbReference type="GO" id="GO:0005730">
    <property type="term" value="C:nucleolus"/>
    <property type="evidence" value="ECO:0007669"/>
    <property type="project" value="InterPro"/>
</dbReference>
<dbReference type="InterPro" id="IPR015943">
    <property type="entry name" value="WD40/YVTN_repeat-like_dom_sf"/>
</dbReference>
<dbReference type="PANTHER" id="PTHR16038:SF4">
    <property type="entry name" value="WD REPEAT-CONTAINING PROTEIN 74"/>
    <property type="match status" value="1"/>
</dbReference>
<dbReference type="InterPro" id="IPR036322">
    <property type="entry name" value="WD40_repeat_dom_sf"/>
</dbReference>
<evidence type="ECO:0000313" key="4">
    <source>
        <dbReference type="EMBL" id="PIA17520.1"/>
    </source>
</evidence>
<dbReference type="InterPro" id="IPR037379">
    <property type="entry name" value="WDR74/Nsa1"/>
</dbReference>